<dbReference type="NCBIfam" id="NF012210">
    <property type="entry name" value="PDxFFG"/>
    <property type="match status" value="1"/>
</dbReference>
<keyword evidence="2" id="KW-1185">Reference proteome</keyword>
<accession>A0ABT3BMT5</accession>
<evidence type="ECO:0000313" key="1">
    <source>
        <dbReference type="EMBL" id="MCV3728539.1"/>
    </source>
</evidence>
<organism evidence="1 2">
    <name type="scientific">Ureaplasma miroungigenitalium</name>
    <dbReference type="NCBI Taxonomy" id="1042321"/>
    <lineage>
        <taxon>Bacteria</taxon>
        <taxon>Bacillati</taxon>
        <taxon>Mycoplasmatota</taxon>
        <taxon>Mycoplasmoidales</taxon>
        <taxon>Mycoplasmoidaceae</taxon>
        <taxon>Ureaplasma</taxon>
    </lineage>
</organism>
<comment type="caution">
    <text evidence="1">The sequence shown here is derived from an EMBL/GenBank/DDBJ whole genome shotgun (WGS) entry which is preliminary data.</text>
</comment>
<dbReference type="PROSITE" id="PS51257">
    <property type="entry name" value="PROKAR_LIPOPROTEIN"/>
    <property type="match status" value="1"/>
</dbReference>
<dbReference type="Proteomes" id="UP001208245">
    <property type="component" value="Unassembled WGS sequence"/>
</dbReference>
<proteinExistence type="predicted"/>
<name>A0ABT3BMT5_9BACT</name>
<reference evidence="1 2" key="1">
    <citation type="journal article" date="2020" name="Int. J. Syst. Evol. Microbiol.">
        <title>Ureaplasma miroungigenitalium sp. nov. isolated from northern elephant seals (Mirounga angustirostris) and Ureaplasma zalophigenitalium sp. nov. isolated from California sea lions (Zalophus californianus).</title>
        <authorList>
            <person name="Volokhov D.V."/>
            <person name="Gulland F.M."/>
            <person name="Gao Y."/>
            <person name="Chizhikov V.E."/>
        </authorList>
    </citation>
    <scope>NUCLEOTIDE SEQUENCE [LARGE SCALE GENOMIC DNA]</scope>
    <source>
        <strain evidence="1 2">ES3182-GEN</strain>
    </source>
</reference>
<sequence>MKKNRKKLSLIPKLAIAFSTIAVLGASCVGFMKLYANKKALGRVDIKVSVKQSKIEQRRVLEAILLDEFSQPIAKYAFNAITNSYDFNPDEQDFDPAKNWVKKGDNTPVMLLQDVGSFKAGQVIKYGEFFDTFINTHNYNLPRLELKTGPIEFINEYIPALSPDEFIEYTNWFLQNVSWGPDLVTLTKFSLTPGVETQGNAIILGSHSGTREKTQIKFSPDAFFGSMPIYSALSGQGQYNDKLTYKLNSKNLSKEELSKYLKNLPYLISAYNQKDFHGVVNYQALVNAKDLYVFDASSYLVDPFSKDFNNNSYTQVIKTSFANLGIRIAKDKLPKYDLRKIMADPNALNAVLQAYANASKQAPDYTKYSYDDAPFLNTLDLAEINSFSGKLNELLAQYQSQNEQTTLSAEQKTQLEQSITNLQHIITLTNLISKVFSFEQKFIDKNFTYQASIDAIQDLKNQFIDFDVEQLDLANADLSALLAEHPIFQQSFELFNEDSEGFKDQLIISTKHIGKYLKNDFSTSVQENIKTVLKQFIEDETNLNPPVDLTEFIDQMFTTFSFKSKDDSWYTTYLDDKQADLSAVSELEIVKHNLNFLAERFTQIQTLVTQNLTENNETTLSDKLTKRFAELKEKMTNLQAFLSFNYVFSAHNQQEAVQLASDYLYEIFNKYGYNVLLNEDKKATHKFVNVKETDVHAITINKISQREIKNKESLIGAGFDIEYNNNQKNFILLPFNIYGGEIDDSMAIASSSRDPLSRSFLSTSDAIFFNSLNDAIIKNFDKFLEQKEINSFRNLYNYDDLIKDKEVFVYDDHNHENPRFYSSFNNLLLNETKGFDEKNITKVRIISAGFGESTADVAKADRLQIKTEILKSYDASVVLDPSKPTEVTYTLLAKSKDNPKGRLYDASFDDAFNTFKVAINYFDPFTPRVIKEQSQFIDNEMQKSYEIYIDVFSGLIDKVVNKRPYLMKKINGVHQEVYYDENGSAHYKVVDGEYYGFFATDRVPYLSIVAETDPSFKTTGINYLKYVGAHEYGHHQTLQYIKDISDTRDVSEVGGITSRGGLSLDSLYNINVLQDYLDARSSGIGARRMKVDYTPSEDGELTNFSINAVLDNDRSKYIWEKPADVWGADAPDRANNFFKNKRRRFLQSYEQLDEAAKLRGVKIADLFLLNAFDHHSGTLSPSISNSVITPALAAKDLLAARYFLTKTFAVDPHRVTTQYRSQHPDASLADVQIAIQKAYDVALNNLKKYLEQRYSALKGDQTTILNNNQNFNPVKVAEILLKKVETFIADKANKKQPDYDALLKEADEVLIQLTSFEIPAKKNDFSKYAGILKDGMGNEIKFEDNKPVIFGFKDKTLDEKAIWHKSNIIVYVKTRDNNDVLNLTSFSDEEGFVNATKFLKAVDQLINQIYSLLLVPGSTDAPQYGINGWESDGKSYSDEPISSSWAFTQKKEYTDAYEKDKAYNVIDSMVQTFGQEVDVITGQNVFDSLKHVVDRSSILPTALNVIIPLIRDVLPNKIDNATSPEEKKHYQYLLLVTSNWFSRIVDSGRIALPFGLQPTAHPFARGMRFQQQDGSFNQYFGRAYSYAPTDGPASAVVAKSTIAFSDAFLFDQKAAKFEDEQFVYYPLGTMVNPDNNLPLFYLQQEKADIKKAKIVANINKTRYPYLFDFPVQVLNSENQKVNKYTYGQAINNGVTFDYIGFNTLEEAVAFYGLDFTKYHYNKATKALEFSSADEYAYIDNHFFDTNAYYEANKNDLQSGGIRSKASVVSETMENFKFKVRDFQLFIKSNNIPLKDLNKYNYIFEGNVGLDGVASFGNPYTPHNLTAQPASQIRAYAFPNKNNVFELDPNVDGQRKVDDIIGLVQKYMVDTTKKNADEIEINYAILADITMGYTYIYPEGTRSISTYADLFAYNVTNTQTNGSIEKIDGEYKALSSGYTQTNAERSYDKLAEVFSDYTYSLPEVLTRDYVQTTFVPSRQELDNLPNFISNLSEWNSGSEYVFAGNNTLYWTKAINDLGTNSWSQQNAVSANLMRLALNYEQINQQLSIFNKSLIDEETWTRPWLDFLAKDFNDDDLKTPLQSTNLQLKGFIDLLKQHPTMINSPLSTARSDLDLLIKDYEKAVGIEKGLVQTAITNYADLLGFIKNQLPGTHVQFEGKELLIKSIDELVTAANNLVKQANTSIEDLLFMLDILQKQLNSTLMTLRALTDDQISALLDQVVAKQKHLEEALSLNADTKKEIKAVLTDMQKHIYLLLISFNELKNPLNELMKKIQSPSVVLTDYDNYEGLRQADPDRLSYIGQTKITNNGYFKDRWLRKSLNWELYDENRNPIIDTHIKIKDLDNQTIQDRPRAMWIYSLKSQGIGDRTLTGIHRNEQLDSTLFWGFVRKEDAPRIKKLAFKAVNSEVVVYIDISIDNTNNLFYLKRQGDPSTKHTLLDEGFVSWTSDYAILANYTNALVNINSENDFELYFVDENNERVLDKDGKNLLSLGSRKYIAENNKAYNTAPIYAFKSKNTNDDMVLIKIQNQFKL</sequence>
<evidence type="ECO:0000313" key="2">
    <source>
        <dbReference type="Proteomes" id="UP001208245"/>
    </source>
</evidence>
<dbReference type="EMBL" id="JAOXHL010000002">
    <property type="protein sequence ID" value="MCV3728539.1"/>
    <property type="molecule type" value="Genomic_DNA"/>
</dbReference>
<protein>
    <submittedName>
        <fullName evidence="1">PDxFFG protein</fullName>
    </submittedName>
</protein>
<gene>
    <name evidence="1" type="ORF">OF376_02015</name>
</gene>
<dbReference type="RefSeq" id="WP_263821856.1">
    <property type="nucleotide sequence ID" value="NZ_JAOXHL010000002.1"/>
</dbReference>